<proteinExistence type="predicted"/>
<sequence length="139" mass="14770">MSDPANPYSAAPSTGQPPYGQQQPQGQQGAYGQPVYGQPVYALNPAVEKIRSNASMVRMLSFLSFLFGGVILSACMWVWANKMVSEAQSLGAPADVTTEVQGARSTAKIVTFVHIAVVVAVILFMVLIVIMAILADPNI</sequence>
<reference evidence="3 4" key="1">
    <citation type="submission" date="2020-12" db="EMBL/GenBank/DDBJ databases">
        <title>FDA dAtabase for Regulatory Grade micrObial Sequences (FDA-ARGOS): Supporting development and validation of Infectious Disease Dx tests.</title>
        <authorList>
            <person name="Sproer C."/>
            <person name="Gronow S."/>
            <person name="Severitt S."/>
            <person name="Schroder I."/>
            <person name="Tallon L."/>
            <person name="Sadzewicz L."/>
            <person name="Zhao X."/>
            <person name="Boylan J."/>
            <person name="Ott S."/>
            <person name="Bowen H."/>
            <person name="Vavikolanu K."/>
            <person name="Mehta A."/>
            <person name="Aluvathingal J."/>
            <person name="Nadendla S."/>
            <person name="Lowell S."/>
            <person name="Myers T."/>
            <person name="Yan Y."/>
            <person name="Sichtig H."/>
        </authorList>
    </citation>
    <scope>NUCLEOTIDE SEQUENCE [LARGE SCALE GENOMIC DNA]</scope>
    <source>
        <strain evidence="3 4">FDAARGOS_985</strain>
    </source>
</reference>
<keyword evidence="2" id="KW-0812">Transmembrane</keyword>
<dbReference type="RefSeq" id="WP_050695419.1">
    <property type="nucleotide sequence ID" value="NZ_CP012072.1"/>
</dbReference>
<evidence type="ECO:0000256" key="1">
    <source>
        <dbReference type="SAM" id="MobiDB-lite"/>
    </source>
</evidence>
<feature type="transmembrane region" description="Helical" evidence="2">
    <location>
        <begin position="112"/>
        <end position="135"/>
    </location>
</feature>
<dbReference type="AlphaFoldDB" id="A0AAQ0BXE6"/>
<accession>A0AAQ0BXE6</accession>
<protein>
    <recommendedName>
        <fullName evidence="5">Interferon-induced transmembrane protein</fullName>
    </recommendedName>
</protein>
<evidence type="ECO:0000313" key="3">
    <source>
        <dbReference type="EMBL" id="QQC43748.1"/>
    </source>
</evidence>
<dbReference type="KEGG" id="amy:ADJ76_07170"/>
<keyword evidence="2" id="KW-0472">Membrane</keyword>
<feature type="transmembrane region" description="Helical" evidence="2">
    <location>
        <begin position="59"/>
        <end position="80"/>
    </location>
</feature>
<feature type="compositionally biased region" description="Low complexity" evidence="1">
    <location>
        <begin position="16"/>
        <end position="30"/>
    </location>
</feature>
<dbReference type="EMBL" id="CP066065">
    <property type="protein sequence ID" value="QQC43748.1"/>
    <property type="molecule type" value="Genomic_DNA"/>
</dbReference>
<organism evidence="3 4">
    <name type="scientific">Schaalia meyeri</name>
    <dbReference type="NCBI Taxonomy" id="52773"/>
    <lineage>
        <taxon>Bacteria</taxon>
        <taxon>Bacillati</taxon>
        <taxon>Actinomycetota</taxon>
        <taxon>Actinomycetes</taxon>
        <taxon>Actinomycetales</taxon>
        <taxon>Actinomycetaceae</taxon>
        <taxon>Schaalia</taxon>
    </lineage>
</organism>
<evidence type="ECO:0008006" key="5">
    <source>
        <dbReference type="Google" id="ProtNLM"/>
    </source>
</evidence>
<gene>
    <name evidence="3" type="ORF">I6H42_08240</name>
</gene>
<evidence type="ECO:0000313" key="4">
    <source>
        <dbReference type="Proteomes" id="UP000595220"/>
    </source>
</evidence>
<evidence type="ECO:0000256" key="2">
    <source>
        <dbReference type="SAM" id="Phobius"/>
    </source>
</evidence>
<feature type="region of interest" description="Disordered" evidence="1">
    <location>
        <begin position="1"/>
        <end position="30"/>
    </location>
</feature>
<dbReference type="Proteomes" id="UP000595220">
    <property type="component" value="Chromosome"/>
</dbReference>
<keyword evidence="4" id="KW-1185">Reference proteome</keyword>
<keyword evidence="2" id="KW-1133">Transmembrane helix</keyword>
<name>A0AAQ0BXE6_9ACTO</name>